<feature type="region of interest" description="Disordered" evidence="7">
    <location>
        <begin position="226"/>
        <end position="250"/>
    </location>
</feature>
<evidence type="ECO:0000256" key="2">
    <source>
        <dbReference type="ARBA" id="ARBA00004584"/>
    </source>
</evidence>
<evidence type="ECO:0000256" key="4">
    <source>
        <dbReference type="ARBA" id="ARBA00022454"/>
    </source>
</evidence>
<evidence type="ECO:0000256" key="5">
    <source>
        <dbReference type="ARBA" id="ARBA00023242"/>
    </source>
</evidence>
<evidence type="ECO:0000313" key="9">
    <source>
        <dbReference type="Proteomes" id="UP000053617"/>
    </source>
</evidence>
<dbReference type="RefSeq" id="XP_013273306.1">
    <property type="nucleotide sequence ID" value="XM_013417852.1"/>
</dbReference>
<name>A0A0D2JAN0_9EURO</name>
<keyword evidence="5" id="KW-0539">Nucleus</keyword>
<evidence type="ECO:0000256" key="1">
    <source>
        <dbReference type="ARBA" id="ARBA00004123"/>
    </source>
</evidence>
<keyword evidence="9" id="KW-1185">Reference proteome</keyword>
<organism evidence="8 9">
    <name type="scientific">Rhinocladiella mackenziei CBS 650.93</name>
    <dbReference type="NCBI Taxonomy" id="1442369"/>
    <lineage>
        <taxon>Eukaryota</taxon>
        <taxon>Fungi</taxon>
        <taxon>Dikarya</taxon>
        <taxon>Ascomycota</taxon>
        <taxon>Pezizomycotina</taxon>
        <taxon>Eurotiomycetes</taxon>
        <taxon>Chaetothyriomycetidae</taxon>
        <taxon>Chaetothyriales</taxon>
        <taxon>Herpotrichiellaceae</taxon>
        <taxon>Rhinocladiella</taxon>
    </lineage>
</organism>
<proteinExistence type="inferred from homology"/>
<keyword evidence="6" id="KW-0137">Centromere</keyword>
<reference evidence="8 9" key="1">
    <citation type="submission" date="2015-01" db="EMBL/GenBank/DDBJ databases">
        <title>The Genome Sequence of Rhinocladiella mackenzie CBS 650.93.</title>
        <authorList>
            <consortium name="The Broad Institute Genomics Platform"/>
            <person name="Cuomo C."/>
            <person name="de Hoog S."/>
            <person name="Gorbushina A."/>
            <person name="Stielow B."/>
            <person name="Teixiera M."/>
            <person name="Abouelleil A."/>
            <person name="Chapman S.B."/>
            <person name="Priest M."/>
            <person name="Young S.K."/>
            <person name="Wortman J."/>
            <person name="Nusbaum C."/>
            <person name="Birren B."/>
        </authorList>
    </citation>
    <scope>NUCLEOTIDE SEQUENCE [LARGE SCALE GENOMIC DNA]</scope>
    <source>
        <strain evidence="8 9">CBS 650.93</strain>
    </source>
</reference>
<evidence type="ECO:0000256" key="7">
    <source>
        <dbReference type="SAM" id="MobiDB-lite"/>
    </source>
</evidence>
<sequence length="343" mass="38935">MAPIASPQPSVANPILKTTDESLDDEIAQVRAEIQTLTQRRTLLTSSLLASTKVQSRFSNLSLSSNNANLLNQDLTPLLQSSRKHSQSNIHRLGFGVTSFPFHDPSPELQSNNPLLGIRIDICDRTGRFDSPYYLFCMRDRDGEQSPNLRIHRHTIPALVPLQVYEKQYLPRQHDDEMEDSMVGDEGLAKKQDLHSLVERVRHDLVAWRLRQDAVGLVREELGIPEPKVPVDRPGSTSDEEMVTEDLEEEEEEGRRFGVLDFAAMNVDARQVRILWSDGRVARVRISDQGKIEKAVVIGLDNDRMRDLERILTDANPMVMELVDRLEKIEKTMSKRRSLRGAG</sequence>
<comment type="subcellular location">
    <subcellularLocation>
        <location evidence="2">Chromosome</location>
        <location evidence="2">Centromere</location>
    </subcellularLocation>
    <subcellularLocation>
        <location evidence="1">Nucleus</location>
    </subcellularLocation>
</comment>
<gene>
    <name evidence="8" type="ORF">Z518_04144</name>
</gene>
<dbReference type="AlphaFoldDB" id="A0A0D2JAN0"/>
<dbReference type="STRING" id="1442369.A0A0D2JAN0"/>
<dbReference type="PANTHER" id="PTHR14582">
    <property type="entry name" value="INNER KINETOCHORE SUBUNIT MAL2"/>
    <property type="match status" value="1"/>
</dbReference>
<keyword evidence="4" id="KW-0158">Chromosome</keyword>
<dbReference type="Proteomes" id="UP000053617">
    <property type="component" value="Unassembled WGS sequence"/>
</dbReference>
<dbReference type="EMBL" id="KN847477">
    <property type="protein sequence ID" value="KIX06170.1"/>
    <property type="molecule type" value="Genomic_DNA"/>
</dbReference>
<dbReference type="HOGENOM" id="CLU_042556_0_0_1"/>
<dbReference type="GO" id="GO:0031511">
    <property type="term" value="C:Mis6-Sim4 complex"/>
    <property type="evidence" value="ECO:0007669"/>
    <property type="project" value="TreeGrafter"/>
</dbReference>
<dbReference type="PANTHER" id="PTHR14582:SF1">
    <property type="entry name" value="CENTROMERE PROTEIN O"/>
    <property type="match status" value="1"/>
</dbReference>
<dbReference type="OrthoDB" id="10050372at2759"/>
<dbReference type="Pfam" id="PF09496">
    <property type="entry name" value="CENP-O"/>
    <property type="match status" value="1"/>
</dbReference>
<feature type="compositionally biased region" description="Acidic residues" evidence="7">
    <location>
        <begin position="238"/>
        <end position="250"/>
    </location>
</feature>
<dbReference type="GO" id="GO:0005634">
    <property type="term" value="C:nucleus"/>
    <property type="evidence" value="ECO:0007669"/>
    <property type="project" value="UniProtKB-SubCell"/>
</dbReference>
<dbReference type="VEuPathDB" id="FungiDB:Z518_04144"/>
<dbReference type="GeneID" id="25292215"/>
<evidence type="ECO:0000256" key="6">
    <source>
        <dbReference type="ARBA" id="ARBA00023328"/>
    </source>
</evidence>
<comment type="similarity">
    <text evidence="3">Belongs to the CENP-O/MCM21 family.</text>
</comment>
<evidence type="ECO:0000256" key="3">
    <source>
        <dbReference type="ARBA" id="ARBA00007321"/>
    </source>
</evidence>
<evidence type="ECO:0000313" key="8">
    <source>
        <dbReference type="EMBL" id="KIX06170.1"/>
    </source>
</evidence>
<dbReference type="InterPro" id="IPR018464">
    <property type="entry name" value="CENP-O"/>
</dbReference>
<accession>A0A0D2JAN0</accession>
<protein>
    <submittedName>
        <fullName evidence="8">Uncharacterized protein</fullName>
    </submittedName>
</protein>